<organism evidence="2 3">
    <name type="scientific">Brachionus plicatilis</name>
    <name type="common">Marine rotifer</name>
    <name type="synonym">Brachionus muelleri</name>
    <dbReference type="NCBI Taxonomy" id="10195"/>
    <lineage>
        <taxon>Eukaryota</taxon>
        <taxon>Metazoa</taxon>
        <taxon>Spiralia</taxon>
        <taxon>Gnathifera</taxon>
        <taxon>Rotifera</taxon>
        <taxon>Eurotatoria</taxon>
        <taxon>Monogononta</taxon>
        <taxon>Pseudotrocha</taxon>
        <taxon>Ploima</taxon>
        <taxon>Brachionidae</taxon>
        <taxon>Brachionus</taxon>
    </lineage>
</organism>
<keyword evidence="1" id="KW-1133">Transmembrane helix</keyword>
<dbReference type="EMBL" id="REGN01003032">
    <property type="protein sequence ID" value="RNA24879.1"/>
    <property type="molecule type" value="Genomic_DNA"/>
</dbReference>
<protein>
    <submittedName>
        <fullName evidence="2">Uncharacterized protein</fullName>
    </submittedName>
</protein>
<dbReference type="AlphaFoldDB" id="A0A3M7RN31"/>
<accession>A0A3M7RN31</accession>
<keyword evidence="1" id="KW-0472">Membrane</keyword>
<dbReference type="Proteomes" id="UP000276133">
    <property type="component" value="Unassembled WGS sequence"/>
</dbReference>
<reference evidence="2 3" key="1">
    <citation type="journal article" date="2018" name="Sci. Rep.">
        <title>Genomic signatures of local adaptation to the degree of environmental predictability in rotifers.</title>
        <authorList>
            <person name="Franch-Gras L."/>
            <person name="Hahn C."/>
            <person name="Garcia-Roger E.M."/>
            <person name="Carmona M.J."/>
            <person name="Serra M."/>
            <person name="Gomez A."/>
        </authorList>
    </citation>
    <scope>NUCLEOTIDE SEQUENCE [LARGE SCALE GENOMIC DNA]</scope>
    <source>
        <strain evidence="2">HYR1</strain>
    </source>
</reference>
<sequence length="114" mass="13397">MIEEIMSAKKFMLKLQQNSDIWQIYCIRQPKNLDFFLGLLNNSGYNYARTPRPAMSAMQSGRRGFGSYLSLKNLFLFAFFFHKFNKINGLSNLTMFTHFLTSDESNLKMQLKME</sequence>
<proteinExistence type="predicted"/>
<evidence type="ECO:0000313" key="2">
    <source>
        <dbReference type="EMBL" id="RNA24879.1"/>
    </source>
</evidence>
<gene>
    <name evidence="2" type="ORF">BpHYR1_005261</name>
</gene>
<evidence type="ECO:0000256" key="1">
    <source>
        <dbReference type="SAM" id="Phobius"/>
    </source>
</evidence>
<comment type="caution">
    <text evidence="2">The sequence shown here is derived from an EMBL/GenBank/DDBJ whole genome shotgun (WGS) entry which is preliminary data.</text>
</comment>
<evidence type="ECO:0000313" key="3">
    <source>
        <dbReference type="Proteomes" id="UP000276133"/>
    </source>
</evidence>
<keyword evidence="3" id="KW-1185">Reference proteome</keyword>
<feature type="transmembrane region" description="Helical" evidence="1">
    <location>
        <begin position="65"/>
        <end position="84"/>
    </location>
</feature>
<name>A0A3M7RN31_BRAPC</name>
<keyword evidence="1" id="KW-0812">Transmembrane</keyword>